<keyword evidence="2" id="KW-1185">Reference proteome</keyword>
<dbReference type="Pfam" id="PF10691">
    <property type="entry name" value="DUF2497"/>
    <property type="match status" value="1"/>
</dbReference>
<sequence length="208" mass="23655">MSDESSNFLSIKDIINGIKKIMASSDKQIEQNTEIIHLENPENVLELNKHNFDPYSILSSIDNTLRSIIEQTTNQHNIKSNTTAIDASTYDNNSSINNPSEFLKSMNLTENSSLTIQENASKTQHDITNFSLISEKNITTTTEEIKKLINQIHKSQKPVNNSNITIEELIINILKPELSKWLNKNLHKLVKNIIEKEISQLINNARSQ</sequence>
<reference evidence="1 2" key="1">
    <citation type="submission" date="2015-02" db="EMBL/GenBank/DDBJ databases">
        <title>Genome Sequencing of Rickettsiales.</title>
        <authorList>
            <person name="Daugherty S.C."/>
            <person name="Su Q."/>
            <person name="Abolude K."/>
            <person name="Beier-Sexton M."/>
            <person name="Carlyon J.A."/>
            <person name="Carter R."/>
            <person name="Day N.P."/>
            <person name="Dumler S.J."/>
            <person name="Dyachenko V."/>
            <person name="Godinez A."/>
            <person name="Kurtti T.J."/>
            <person name="Lichay M."/>
            <person name="Mullins K.E."/>
            <person name="Ott S."/>
            <person name="Pappas-Brown V."/>
            <person name="Paris D.H."/>
            <person name="Patel P."/>
            <person name="Richards A.L."/>
            <person name="Sadzewicz L."/>
            <person name="Sears K."/>
            <person name="Seidman D."/>
            <person name="Sengamalay N."/>
            <person name="Stenos J."/>
            <person name="Tallon L.J."/>
            <person name="Vincent G."/>
            <person name="Fraser C.M."/>
            <person name="Munderloh U."/>
            <person name="Dunning-Hotopp J.C."/>
        </authorList>
    </citation>
    <scope>NUCLEOTIDE SEQUENCE [LARGE SCALE GENOMIC DNA]</scope>
    <source>
        <strain evidence="1 2">RAC413</strain>
    </source>
</reference>
<evidence type="ECO:0000313" key="2">
    <source>
        <dbReference type="Proteomes" id="UP000033562"/>
    </source>
</evidence>
<dbReference type="InterPro" id="IPR019632">
    <property type="entry name" value="DUF2497"/>
</dbReference>
<dbReference type="OrthoDB" id="7189469at2"/>
<organism evidence="1 2">
    <name type="scientific">Candidatus Neoehrlichia procyonis str. RAC413</name>
    <dbReference type="NCBI Taxonomy" id="1359163"/>
    <lineage>
        <taxon>Bacteria</taxon>
        <taxon>Pseudomonadati</taxon>
        <taxon>Pseudomonadota</taxon>
        <taxon>Alphaproteobacteria</taxon>
        <taxon>Rickettsiales</taxon>
        <taxon>Anaplasmataceae</taxon>
        <taxon>Candidatus Neoehrlichia</taxon>
    </lineage>
</organism>
<proteinExistence type="predicted"/>
<name>A0A0F3NP11_9RICK</name>
<dbReference type="EMBL" id="LANX01000001">
    <property type="protein sequence ID" value="KJV69506.1"/>
    <property type="molecule type" value="Genomic_DNA"/>
</dbReference>
<evidence type="ECO:0000313" key="1">
    <source>
        <dbReference type="EMBL" id="KJV69506.1"/>
    </source>
</evidence>
<dbReference type="Proteomes" id="UP000033562">
    <property type="component" value="Unassembled WGS sequence"/>
</dbReference>
<dbReference type="AlphaFoldDB" id="A0A0F3NP11"/>
<protein>
    <recommendedName>
        <fullName evidence="3">DUF2497 domain-containing protein</fullName>
    </recommendedName>
</protein>
<accession>A0A0F3NP11</accession>
<evidence type="ECO:0008006" key="3">
    <source>
        <dbReference type="Google" id="ProtNLM"/>
    </source>
</evidence>
<dbReference type="STRING" id="1359163.NLO413_0899"/>
<comment type="caution">
    <text evidence="1">The sequence shown here is derived from an EMBL/GenBank/DDBJ whole genome shotgun (WGS) entry which is preliminary data.</text>
</comment>
<dbReference type="RefSeq" id="WP_045809197.1">
    <property type="nucleotide sequence ID" value="NZ_LANX01000001.1"/>
</dbReference>
<gene>
    <name evidence="1" type="ORF">NLO413_0899</name>
</gene>